<dbReference type="EC" id="2.1.1.170" evidence="6"/>
<dbReference type="NCBIfam" id="TIGR00138">
    <property type="entry name" value="rsmG_gidB"/>
    <property type="match status" value="1"/>
</dbReference>
<dbReference type="InterPro" id="IPR029063">
    <property type="entry name" value="SAM-dependent_MTases_sf"/>
</dbReference>
<dbReference type="InterPro" id="IPR003682">
    <property type="entry name" value="rRNA_ssu_MeTfrase_G"/>
</dbReference>
<evidence type="ECO:0000313" key="8">
    <source>
        <dbReference type="Proteomes" id="UP000191110"/>
    </source>
</evidence>
<proteinExistence type="inferred from homology"/>
<dbReference type="HAMAP" id="MF_00074">
    <property type="entry name" value="16SrRNA_methyltr_G"/>
    <property type="match status" value="1"/>
</dbReference>
<protein>
    <recommendedName>
        <fullName evidence="6">Ribosomal RNA small subunit methyltransferase G</fullName>
        <ecNumber evidence="6">2.1.1.170</ecNumber>
    </recommendedName>
    <alternativeName>
        <fullName evidence="6">16S rRNA 7-methylguanosine methyltransferase</fullName>
        <shortName evidence="6">16S rRNA m7G methyltransferase</shortName>
    </alternativeName>
</protein>
<reference evidence="7 8" key="1">
    <citation type="submission" date="2016-11" db="EMBL/GenBank/DDBJ databases">
        <title>Mixed transmission modes and dynamic genome evolution in an obligate animal-bacterial symbiosis.</title>
        <authorList>
            <person name="Russell S.L."/>
            <person name="Corbett-Detig R.B."/>
            <person name="Cavanaugh C.M."/>
        </authorList>
    </citation>
    <scope>NUCLEOTIDE SEQUENCE [LARGE SCALE GENOMIC DNA]</scope>
    <source>
        <strain evidence="7">Sveles-Q1</strain>
    </source>
</reference>
<keyword evidence="3 6" id="KW-0489">Methyltransferase</keyword>
<keyword evidence="5 6" id="KW-0949">S-adenosyl-L-methionine</keyword>
<dbReference type="AlphaFoldDB" id="A0A1T2L2P5"/>
<sequence length="212" mass="23697">MHGNEAAPEELFEQGLAALHLDLSAEVQQKFMDYIALMLKWNRVYNLTSVRKPALMVTRHLLDSLVVLQHIKEPRLLDVGSGAGLPGIPLALARPDWQIVLLDGNAKKTRFMTQAVADLGLQNVKVVHERVELFKPEQPFDTIISRAFSTVENMTEMAGGLLAPEGRLLAMKGVYPLAELEMLPDGFTVKEVIKLDVPTLDADRHLVWIERV</sequence>
<dbReference type="Proteomes" id="UP000191110">
    <property type="component" value="Unassembled WGS sequence"/>
</dbReference>
<evidence type="ECO:0000256" key="3">
    <source>
        <dbReference type="ARBA" id="ARBA00022603"/>
    </source>
</evidence>
<organism evidence="7 8">
    <name type="scientific">Solemya pervernicosa gill symbiont</name>
    <dbReference type="NCBI Taxonomy" id="642797"/>
    <lineage>
        <taxon>Bacteria</taxon>
        <taxon>Pseudomonadati</taxon>
        <taxon>Pseudomonadota</taxon>
        <taxon>Gammaproteobacteria</taxon>
        <taxon>sulfur-oxidizing symbionts</taxon>
    </lineage>
</organism>
<dbReference type="GO" id="GO:0005829">
    <property type="term" value="C:cytosol"/>
    <property type="evidence" value="ECO:0007669"/>
    <property type="project" value="TreeGrafter"/>
</dbReference>
<comment type="catalytic activity">
    <reaction evidence="6">
        <text>guanosine(527) in 16S rRNA + S-adenosyl-L-methionine = N(7)-methylguanosine(527) in 16S rRNA + S-adenosyl-L-homocysteine</text>
        <dbReference type="Rhea" id="RHEA:42732"/>
        <dbReference type="Rhea" id="RHEA-COMP:10209"/>
        <dbReference type="Rhea" id="RHEA-COMP:10210"/>
        <dbReference type="ChEBI" id="CHEBI:57856"/>
        <dbReference type="ChEBI" id="CHEBI:59789"/>
        <dbReference type="ChEBI" id="CHEBI:74269"/>
        <dbReference type="ChEBI" id="CHEBI:74480"/>
        <dbReference type="EC" id="2.1.1.170"/>
    </reaction>
</comment>
<dbReference type="CDD" id="cd02440">
    <property type="entry name" value="AdoMet_MTases"/>
    <property type="match status" value="1"/>
</dbReference>
<feature type="binding site" evidence="6">
    <location>
        <position position="85"/>
    </location>
    <ligand>
        <name>S-adenosyl-L-methionine</name>
        <dbReference type="ChEBI" id="CHEBI:59789"/>
    </ligand>
</feature>
<gene>
    <name evidence="6" type="primary">rsmG</name>
    <name evidence="7" type="ORF">BOW53_11825</name>
</gene>
<comment type="similarity">
    <text evidence="6">Belongs to the methyltransferase superfamily. RNA methyltransferase RsmG family.</text>
</comment>
<keyword evidence="1 6" id="KW-0963">Cytoplasm</keyword>
<dbReference type="Gene3D" id="3.40.50.150">
    <property type="entry name" value="Vaccinia Virus protein VP39"/>
    <property type="match status" value="1"/>
</dbReference>
<keyword evidence="4 6" id="KW-0808">Transferase</keyword>
<evidence type="ECO:0000256" key="5">
    <source>
        <dbReference type="ARBA" id="ARBA00022691"/>
    </source>
</evidence>
<feature type="binding site" evidence="6">
    <location>
        <begin position="131"/>
        <end position="132"/>
    </location>
    <ligand>
        <name>S-adenosyl-L-methionine</name>
        <dbReference type="ChEBI" id="CHEBI:59789"/>
    </ligand>
</feature>
<dbReference type="OrthoDB" id="9808773at2"/>
<keyword evidence="8" id="KW-1185">Reference proteome</keyword>
<accession>A0A1T2L2P5</accession>
<evidence type="ECO:0000313" key="7">
    <source>
        <dbReference type="EMBL" id="OOZ39388.1"/>
    </source>
</evidence>
<keyword evidence="2 6" id="KW-0698">rRNA processing</keyword>
<dbReference type="PANTHER" id="PTHR31760">
    <property type="entry name" value="S-ADENOSYL-L-METHIONINE-DEPENDENT METHYLTRANSFERASES SUPERFAMILY PROTEIN"/>
    <property type="match status" value="1"/>
</dbReference>
<name>A0A1T2L2P5_9GAMM</name>
<comment type="subcellular location">
    <subcellularLocation>
        <location evidence="6">Cytoplasm</location>
    </subcellularLocation>
</comment>
<comment type="caution">
    <text evidence="6">Lacks conserved residue(s) required for the propagation of feature annotation.</text>
</comment>
<dbReference type="EMBL" id="MPRL01000053">
    <property type="protein sequence ID" value="OOZ39388.1"/>
    <property type="molecule type" value="Genomic_DNA"/>
</dbReference>
<evidence type="ECO:0000256" key="4">
    <source>
        <dbReference type="ARBA" id="ARBA00022679"/>
    </source>
</evidence>
<dbReference type="PANTHER" id="PTHR31760:SF0">
    <property type="entry name" value="S-ADENOSYL-L-METHIONINE-DEPENDENT METHYLTRANSFERASES SUPERFAMILY PROTEIN"/>
    <property type="match status" value="1"/>
</dbReference>
<evidence type="ECO:0000256" key="6">
    <source>
        <dbReference type="HAMAP-Rule" id="MF_00074"/>
    </source>
</evidence>
<comment type="function">
    <text evidence="6">Specifically methylates the N7 position of guanine in position 527 of 16S rRNA.</text>
</comment>
<dbReference type="SUPFAM" id="SSF53335">
    <property type="entry name" value="S-adenosyl-L-methionine-dependent methyltransferases"/>
    <property type="match status" value="1"/>
</dbReference>
<dbReference type="PIRSF" id="PIRSF003078">
    <property type="entry name" value="GidB"/>
    <property type="match status" value="1"/>
</dbReference>
<dbReference type="GO" id="GO:0070043">
    <property type="term" value="F:rRNA (guanine-N7-)-methyltransferase activity"/>
    <property type="evidence" value="ECO:0007669"/>
    <property type="project" value="UniProtKB-UniRule"/>
</dbReference>
<evidence type="ECO:0000256" key="1">
    <source>
        <dbReference type="ARBA" id="ARBA00022490"/>
    </source>
</evidence>
<evidence type="ECO:0000256" key="2">
    <source>
        <dbReference type="ARBA" id="ARBA00022552"/>
    </source>
</evidence>
<comment type="caution">
    <text evidence="7">The sequence shown here is derived from an EMBL/GenBank/DDBJ whole genome shotgun (WGS) entry which is preliminary data.</text>
</comment>
<dbReference type="Pfam" id="PF02527">
    <property type="entry name" value="GidB"/>
    <property type="match status" value="1"/>
</dbReference>
<feature type="binding site" evidence="6">
    <location>
        <position position="80"/>
    </location>
    <ligand>
        <name>S-adenosyl-L-methionine</name>
        <dbReference type="ChEBI" id="CHEBI:59789"/>
    </ligand>
</feature>
<feature type="binding site" evidence="6">
    <location>
        <position position="146"/>
    </location>
    <ligand>
        <name>S-adenosyl-L-methionine</name>
        <dbReference type="ChEBI" id="CHEBI:59789"/>
    </ligand>
</feature>
<dbReference type="RefSeq" id="WP_078484290.1">
    <property type="nucleotide sequence ID" value="NZ_MPRL01000053.1"/>
</dbReference>